<dbReference type="STRING" id="35608.A0A2U1MEH4"/>
<dbReference type="Pfam" id="PF00646">
    <property type="entry name" value="F-box"/>
    <property type="match status" value="1"/>
</dbReference>
<dbReference type="InterPro" id="IPR013187">
    <property type="entry name" value="F-box-assoc_dom_typ3"/>
</dbReference>
<dbReference type="PANTHER" id="PTHR31111:SF125">
    <property type="entry name" value="F-BOX PROTEIN CPR30-LIKE"/>
    <property type="match status" value="1"/>
</dbReference>
<dbReference type="SUPFAM" id="SSF81383">
    <property type="entry name" value="F-box domain"/>
    <property type="match status" value="1"/>
</dbReference>
<evidence type="ECO:0000259" key="2">
    <source>
        <dbReference type="Pfam" id="PF08268"/>
    </source>
</evidence>
<name>A0A2U1MEH4_ARTAN</name>
<dbReference type="PANTHER" id="PTHR31111">
    <property type="entry name" value="BNAA05G37150D PROTEIN-RELATED"/>
    <property type="match status" value="1"/>
</dbReference>
<sequence length="441" mass="50199">MGNQTSSLTSSIPTDVNDDIITEILAKLPVKKLLQFQSVSKPWLTLINQPSFAKLHYEHFSTKTHGSNTFISAYNTLTRHRHFLSASRATSRAAVATSRAAVSCSRAVMSGPRAAPPKSLVALTHLVTFTAPSITSKETTECEHLNGLILFNSGNGFVENDYAYVTNPSTRETVKISAPVSVLANIYGKVHICYFFGYDEVRNEHKVLNIRMLDIKSLKPFKPSRVEIMLYELSSFTWRKIDVDLPFDISGDRWCYGTKHSVCVNSVIYVMLQSRNEILAFDLRTEMFEIINLPSGAIHDIPQGSSKRVCKKGLNTVVSNQPFLMKVHGLLGVVCYDREAISSQMRIWLLKDYEKRVWVRESVGFSESWFLLDGPFLLNPYFMKNVPIPMYDMERRSLEPVQYASRDLFLHSENVRFDHVRSYVESIYPLRRNRSRTSRAG</sequence>
<organism evidence="3 4">
    <name type="scientific">Artemisia annua</name>
    <name type="common">Sweet wormwood</name>
    <dbReference type="NCBI Taxonomy" id="35608"/>
    <lineage>
        <taxon>Eukaryota</taxon>
        <taxon>Viridiplantae</taxon>
        <taxon>Streptophyta</taxon>
        <taxon>Embryophyta</taxon>
        <taxon>Tracheophyta</taxon>
        <taxon>Spermatophyta</taxon>
        <taxon>Magnoliopsida</taxon>
        <taxon>eudicotyledons</taxon>
        <taxon>Gunneridae</taxon>
        <taxon>Pentapetalae</taxon>
        <taxon>asterids</taxon>
        <taxon>campanulids</taxon>
        <taxon>Asterales</taxon>
        <taxon>Asteraceae</taxon>
        <taxon>Asteroideae</taxon>
        <taxon>Anthemideae</taxon>
        <taxon>Artemisiinae</taxon>
        <taxon>Artemisia</taxon>
    </lineage>
</organism>
<dbReference type="InterPro" id="IPR036047">
    <property type="entry name" value="F-box-like_dom_sf"/>
</dbReference>
<feature type="domain" description="F-box" evidence="1">
    <location>
        <begin position="17"/>
        <end position="52"/>
    </location>
</feature>
<dbReference type="EMBL" id="PKPP01005570">
    <property type="protein sequence ID" value="PWA59637.1"/>
    <property type="molecule type" value="Genomic_DNA"/>
</dbReference>
<proteinExistence type="predicted"/>
<dbReference type="Pfam" id="PF08268">
    <property type="entry name" value="FBA_3"/>
    <property type="match status" value="1"/>
</dbReference>
<comment type="caution">
    <text evidence="3">The sequence shown here is derived from an EMBL/GenBank/DDBJ whole genome shotgun (WGS) entry which is preliminary data.</text>
</comment>
<keyword evidence="4" id="KW-1185">Reference proteome</keyword>
<dbReference type="AlphaFoldDB" id="A0A2U1MEH4"/>
<reference evidence="3 4" key="1">
    <citation type="journal article" date="2018" name="Mol. Plant">
        <title>The genome of Artemisia annua provides insight into the evolution of Asteraceae family and artemisinin biosynthesis.</title>
        <authorList>
            <person name="Shen Q."/>
            <person name="Zhang L."/>
            <person name="Liao Z."/>
            <person name="Wang S."/>
            <person name="Yan T."/>
            <person name="Shi P."/>
            <person name="Liu M."/>
            <person name="Fu X."/>
            <person name="Pan Q."/>
            <person name="Wang Y."/>
            <person name="Lv Z."/>
            <person name="Lu X."/>
            <person name="Zhang F."/>
            <person name="Jiang W."/>
            <person name="Ma Y."/>
            <person name="Chen M."/>
            <person name="Hao X."/>
            <person name="Li L."/>
            <person name="Tang Y."/>
            <person name="Lv G."/>
            <person name="Zhou Y."/>
            <person name="Sun X."/>
            <person name="Brodelius P.E."/>
            <person name="Rose J.K.C."/>
            <person name="Tang K."/>
        </authorList>
    </citation>
    <scope>NUCLEOTIDE SEQUENCE [LARGE SCALE GENOMIC DNA]</scope>
    <source>
        <strain evidence="4">cv. Huhao1</strain>
        <tissue evidence="3">Leaf</tissue>
    </source>
</reference>
<dbReference type="InterPro" id="IPR001810">
    <property type="entry name" value="F-box_dom"/>
</dbReference>
<protein>
    <submittedName>
        <fullName evidence="3">F-box domain-containing protein</fullName>
    </submittedName>
</protein>
<evidence type="ECO:0000313" key="3">
    <source>
        <dbReference type="EMBL" id="PWA59637.1"/>
    </source>
</evidence>
<dbReference type="CDD" id="cd22157">
    <property type="entry name" value="F-box_AtFBW1-like"/>
    <property type="match status" value="1"/>
</dbReference>
<dbReference type="Proteomes" id="UP000245207">
    <property type="component" value="Unassembled WGS sequence"/>
</dbReference>
<dbReference type="NCBIfam" id="TIGR01640">
    <property type="entry name" value="F_box_assoc_1"/>
    <property type="match status" value="1"/>
</dbReference>
<dbReference type="InterPro" id="IPR017451">
    <property type="entry name" value="F-box-assoc_interact_dom"/>
</dbReference>
<dbReference type="OrthoDB" id="687122at2759"/>
<accession>A0A2U1MEH4</accession>
<evidence type="ECO:0000259" key="1">
    <source>
        <dbReference type="Pfam" id="PF00646"/>
    </source>
</evidence>
<evidence type="ECO:0000313" key="4">
    <source>
        <dbReference type="Proteomes" id="UP000245207"/>
    </source>
</evidence>
<feature type="domain" description="F-box associated beta-propeller type 3" evidence="2">
    <location>
        <begin position="135"/>
        <end position="370"/>
    </location>
</feature>
<gene>
    <name evidence="3" type="ORF">CTI12_AA389210</name>
</gene>